<evidence type="ECO:0000313" key="3">
    <source>
        <dbReference type="EMBL" id="KAG6537805.1"/>
    </source>
</evidence>
<feature type="compositionally biased region" description="Polar residues" evidence="2">
    <location>
        <begin position="481"/>
        <end position="493"/>
    </location>
</feature>
<dbReference type="EMBL" id="JACMSC010000001">
    <property type="protein sequence ID" value="KAG6537805.1"/>
    <property type="molecule type" value="Genomic_DNA"/>
</dbReference>
<evidence type="ECO:0000313" key="4">
    <source>
        <dbReference type="Proteomes" id="UP000734854"/>
    </source>
</evidence>
<organism evidence="3 4">
    <name type="scientific">Zingiber officinale</name>
    <name type="common">Ginger</name>
    <name type="synonym">Amomum zingiber</name>
    <dbReference type="NCBI Taxonomy" id="94328"/>
    <lineage>
        <taxon>Eukaryota</taxon>
        <taxon>Viridiplantae</taxon>
        <taxon>Streptophyta</taxon>
        <taxon>Embryophyta</taxon>
        <taxon>Tracheophyta</taxon>
        <taxon>Spermatophyta</taxon>
        <taxon>Magnoliopsida</taxon>
        <taxon>Liliopsida</taxon>
        <taxon>Zingiberales</taxon>
        <taxon>Zingiberaceae</taxon>
        <taxon>Zingiber</taxon>
    </lineage>
</organism>
<feature type="compositionally biased region" description="Basic and acidic residues" evidence="2">
    <location>
        <begin position="528"/>
        <end position="537"/>
    </location>
</feature>
<dbReference type="Proteomes" id="UP000734854">
    <property type="component" value="Unassembled WGS sequence"/>
</dbReference>
<keyword evidence="1" id="KW-0175">Coiled coil</keyword>
<feature type="region of interest" description="Disordered" evidence="2">
    <location>
        <begin position="70"/>
        <end position="93"/>
    </location>
</feature>
<feature type="compositionally biased region" description="Basic and acidic residues" evidence="2">
    <location>
        <begin position="83"/>
        <end position="93"/>
    </location>
</feature>
<dbReference type="PANTHER" id="PTHR47747:SF2">
    <property type="entry name" value="RIBONUCLEASE P PROTEIN SUBUNIT P38-LIKE PROTEIN"/>
    <property type="match status" value="1"/>
</dbReference>
<sequence>MEDELSRAEWEIEELKRRRKEDAQANEKVVSIFAAREKRWMAERQSLRRQIQALLGELCGLKSSDAESASNLKTACNEELEEESRRRKELEKKVEAGEQVAEELKERLKKAAQDHADELQKHKSRLVELLSNQCRMESEMKRALGQMEAAKEELEVAVQEKEAAEAKLSEECAQIRKDCEQKDKVLGAVLRKSKLDAAEKQALLKEAKLLRAKKRQVEEEMERRRKMWESKHKRGNPKDLLLEYLQVEGKRDRCSSASISSDLPLSDGNYEPGTVSIMFSSIWIYYDNSVRKSHFAAGLDGLQELQDWVRTRNEKHATSILEQRQHAEIEAFIEQIRQREEKLESFQRQVLGREVEMKMLRSHIEGLDASLSHLREENIKLETLLLEKEKEMELLKEQLSFLFQHYQKSDASFSLNLDACPQKALCSEVELKERKSREKHKDSQSNSTGKFSKIKVENTRSRQLRSNEENKHRASKDIDVSTINSTTPETNHFQQHDKHCRDDISAEPERAESSLREDGETSVASHSPIEEIKEVKEVSMNPINSNKRNDLQEDAEISDKFTSPEPSFARDESYWKTDIHAFGVSYNIKRLKQQLLVLEKLAGLLAKKQFTNLDTVNNDSVGANDIKIDENKQNMKGFFLMKSLLQKQVKRYQSLEEKTDELCKRLVRKKKIKIKNFLILPLMHFFNDYHDLPHYPIIFLLGVPQEDNYRLGSRRDTQGVRTKEQSETLMCYLEEAFELQKYIVATGQRFMEMQSKINSTFSGADAHNKSIGFNLRQFADIIRTIFRQVQKGLEVRIARIIGDLEGKLTCDSILYQ</sequence>
<feature type="compositionally biased region" description="Basic and acidic residues" evidence="2">
    <location>
        <begin position="494"/>
        <end position="519"/>
    </location>
</feature>
<name>A0A8J5ICC4_ZINOF</name>
<proteinExistence type="predicted"/>
<feature type="compositionally biased region" description="Basic and acidic residues" evidence="2">
    <location>
        <begin position="454"/>
        <end position="479"/>
    </location>
</feature>
<reference evidence="3 4" key="1">
    <citation type="submission" date="2020-08" db="EMBL/GenBank/DDBJ databases">
        <title>Plant Genome Project.</title>
        <authorList>
            <person name="Zhang R.-G."/>
        </authorList>
    </citation>
    <scope>NUCLEOTIDE SEQUENCE [LARGE SCALE GENOMIC DNA]</scope>
    <source>
        <tissue evidence="3">Rhizome</tissue>
    </source>
</reference>
<keyword evidence="4" id="KW-1185">Reference proteome</keyword>
<feature type="region of interest" description="Disordered" evidence="2">
    <location>
        <begin position="432"/>
        <end position="568"/>
    </location>
</feature>
<feature type="compositionally biased region" description="Basic and acidic residues" evidence="2">
    <location>
        <begin position="432"/>
        <end position="443"/>
    </location>
</feature>
<gene>
    <name evidence="3" type="ORF">ZIOFF_002903</name>
</gene>
<feature type="coiled-coil region" evidence="1">
    <location>
        <begin position="329"/>
        <end position="398"/>
    </location>
</feature>
<evidence type="ECO:0000256" key="1">
    <source>
        <dbReference type="SAM" id="Coils"/>
    </source>
</evidence>
<comment type="caution">
    <text evidence="3">The sequence shown here is derived from an EMBL/GenBank/DDBJ whole genome shotgun (WGS) entry which is preliminary data.</text>
</comment>
<protein>
    <submittedName>
        <fullName evidence="3">Uncharacterized protein</fullName>
    </submittedName>
</protein>
<evidence type="ECO:0000256" key="2">
    <source>
        <dbReference type="SAM" id="MobiDB-lite"/>
    </source>
</evidence>
<dbReference type="AlphaFoldDB" id="A0A8J5ICC4"/>
<dbReference type="PANTHER" id="PTHR47747">
    <property type="entry name" value="RIBONUCLEASE P PROTEIN SUBUNIT P38-LIKE PROTEIN"/>
    <property type="match status" value="1"/>
</dbReference>
<accession>A0A8J5ICC4</accession>